<dbReference type="GO" id="GO:0006412">
    <property type="term" value="P:translation"/>
    <property type="evidence" value="ECO:0007669"/>
    <property type="project" value="UniProtKB-UniRule"/>
</dbReference>
<comment type="function">
    <text evidence="6 7">This protein binds to 23S rRNA in the presence of protein L20.</text>
</comment>
<keyword evidence="9" id="KW-1185">Reference proteome</keyword>
<evidence type="ECO:0000256" key="7">
    <source>
        <dbReference type="RuleBase" id="RU000562"/>
    </source>
</evidence>
<keyword evidence="4 6" id="KW-0689">Ribosomal protein</keyword>
<evidence type="ECO:0000313" key="9">
    <source>
        <dbReference type="Proteomes" id="UP000199602"/>
    </source>
</evidence>
<dbReference type="InterPro" id="IPR036164">
    <property type="entry name" value="bL21-like_sf"/>
</dbReference>
<gene>
    <name evidence="6" type="primary">rplU</name>
    <name evidence="8" type="ORF">SAMN04488516_11051</name>
</gene>
<dbReference type="PROSITE" id="PS01169">
    <property type="entry name" value="RIBOSOMAL_L21"/>
    <property type="match status" value="1"/>
</dbReference>
<evidence type="ECO:0000256" key="5">
    <source>
        <dbReference type="ARBA" id="ARBA00023274"/>
    </source>
</evidence>
<evidence type="ECO:0000313" key="8">
    <source>
        <dbReference type="EMBL" id="SDN88978.1"/>
    </source>
</evidence>
<evidence type="ECO:0000256" key="1">
    <source>
        <dbReference type="ARBA" id="ARBA00008563"/>
    </source>
</evidence>
<dbReference type="InterPro" id="IPR018258">
    <property type="entry name" value="Ribosomal_bL21_CS"/>
</dbReference>
<dbReference type="OrthoDB" id="9813334at2"/>
<dbReference type="EMBL" id="FNIN01000010">
    <property type="protein sequence ID" value="SDN88978.1"/>
    <property type="molecule type" value="Genomic_DNA"/>
</dbReference>
<dbReference type="GO" id="GO:0005737">
    <property type="term" value="C:cytoplasm"/>
    <property type="evidence" value="ECO:0007669"/>
    <property type="project" value="UniProtKB-ARBA"/>
</dbReference>
<keyword evidence="2 6" id="KW-0699">rRNA-binding</keyword>
<dbReference type="Proteomes" id="UP000199602">
    <property type="component" value="Unassembled WGS sequence"/>
</dbReference>
<comment type="similarity">
    <text evidence="1 6 7">Belongs to the bacterial ribosomal protein bL21 family.</text>
</comment>
<evidence type="ECO:0000256" key="2">
    <source>
        <dbReference type="ARBA" id="ARBA00022730"/>
    </source>
</evidence>
<dbReference type="PANTHER" id="PTHR21349:SF0">
    <property type="entry name" value="LARGE RIBOSOMAL SUBUNIT PROTEIN BL21M"/>
    <property type="match status" value="1"/>
</dbReference>
<proteinExistence type="inferred from homology"/>
<keyword evidence="3 6" id="KW-0694">RNA-binding</keyword>
<comment type="subunit">
    <text evidence="6">Part of the 50S ribosomal subunit. Contacts protein L20.</text>
</comment>
<evidence type="ECO:0000256" key="3">
    <source>
        <dbReference type="ARBA" id="ARBA00022884"/>
    </source>
</evidence>
<organism evidence="8 9">
    <name type="scientific">Desulfonauticus submarinus</name>
    <dbReference type="NCBI Taxonomy" id="206665"/>
    <lineage>
        <taxon>Bacteria</taxon>
        <taxon>Pseudomonadati</taxon>
        <taxon>Thermodesulfobacteriota</taxon>
        <taxon>Desulfovibrionia</taxon>
        <taxon>Desulfovibrionales</taxon>
        <taxon>Desulfonauticaceae</taxon>
        <taxon>Desulfonauticus</taxon>
    </lineage>
</organism>
<dbReference type="PANTHER" id="PTHR21349">
    <property type="entry name" value="50S RIBOSOMAL PROTEIN L21"/>
    <property type="match status" value="1"/>
</dbReference>
<dbReference type="SUPFAM" id="SSF141091">
    <property type="entry name" value="L21p-like"/>
    <property type="match status" value="1"/>
</dbReference>
<keyword evidence="5 6" id="KW-0687">Ribonucleoprotein</keyword>
<evidence type="ECO:0000256" key="4">
    <source>
        <dbReference type="ARBA" id="ARBA00022980"/>
    </source>
</evidence>
<dbReference type="RefSeq" id="WP_092065918.1">
    <property type="nucleotide sequence ID" value="NZ_FNIN01000010.1"/>
</dbReference>
<dbReference type="GO" id="GO:0019843">
    <property type="term" value="F:rRNA binding"/>
    <property type="evidence" value="ECO:0007669"/>
    <property type="project" value="UniProtKB-UniRule"/>
</dbReference>
<evidence type="ECO:0000256" key="6">
    <source>
        <dbReference type="HAMAP-Rule" id="MF_01363"/>
    </source>
</evidence>
<protein>
    <recommendedName>
        <fullName evidence="6">Large ribosomal subunit protein bL21</fullName>
    </recommendedName>
</protein>
<sequence length="103" mass="11646">MFAIVETGGKQYRVQEGLEIKVEKLDVEPAKEIVLDKVLVVGEGAEVKIGTPYVDGAKVVCEVLGHGRGKKIIVFKKKRRKGYRKKQGHRQWFTALRIKEIQA</sequence>
<name>A0A1H0F2T2_9BACT</name>
<reference evidence="8 9" key="1">
    <citation type="submission" date="2016-10" db="EMBL/GenBank/DDBJ databases">
        <authorList>
            <person name="de Groot N.N."/>
        </authorList>
    </citation>
    <scope>NUCLEOTIDE SEQUENCE [LARGE SCALE GENOMIC DNA]</scope>
    <source>
        <strain evidence="8 9">DSM 15269</strain>
    </source>
</reference>
<dbReference type="Pfam" id="PF00829">
    <property type="entry name" value="Ribosomal_L21p"/>
    <property type="match status" value="1"/>
</dbReference>
<dbReference type="GO" id="GO:0005840">
    <property type="term" value="C:ribosome"/>
    <property type="evidence" value="ECO:0007669"/>
    <property type="project" value="UniProtKB-KW"/>
</dbReference>
<dbReference type="STRING" id="206665.SAMN04488516_11051"/>
<dbReference type="AlphaFoldDB" id="A0A1H0F2T2"/>
<dbReference type="GO" id="GO:1990904">
    <property type="term" value="C:ribonucleoprotein complex"/>
    <property type="evidence" value="ECO:0007669"/>
    <property type="project" value="UniProtKB-KW"/>
</dbReference>
<dbReference type="GO" id="GO:0003735">
    <property type="term" value="F:structural constituent of ribosome"/>
    <property type="evidence" value="ECO:0007669"/>
    <property type="project" value="InterPro"/>
</dbReference>
<dbReference type="HAMAP" id="MF_01363">
    <property type="entry name" value="Ribosomal_bL21"/>
    <property type="match status" value="1"/>
</dbReference>
<dbReference type="InterPro" id="IPR001787">
    <property type="entry name" value="Ribosomal_bL21"/>
</dbReference>
<dbReference type="InterPro" id="IPR028909">
    <property type="entry name" value="bL21-like"/>
</dbReference>
<dbReference type="NCBIfam" id="TIGR00061">
    <property type="entry name" value="L21"/>
    <property type="match status" value="1"/>
</dbReference>
<accession>A0A1H0F2T2</accession>